<gene>
    <name evidence="1" type="ORF">L484_019752</name>
</gene>
<evidence type="ECO:0000313" key="1">
    <source>
        <dbReference type="EMBL" id="EXB51975.1"/>
    </source>
</evidence>
<dbReference type="EMBL" id="KE344058">
    <property type="protein sequence ID" value="EXB51975.1"/>
    <property type="molecule type" value="Genomic_DNA"/>
</dbReference>
<proteinExistence type="predicted"/>
<dbReference type="AlphaFoldDB" id="W9R1X3"/>
<keyword evidence="2" id="KW-1185">Reference proteome</keyword>
<evidence type="ECO:0000313" key="2">
    <source>
        <dbReference type="Proteomes" id="UP000030645"/>
    </source>
</evidence>
<protein>
    <submittedName>
        <fullName evidence="1">Uncharacterized protein</fullName>
    </submittedName>
</protein>
<accession>W9R1X3</accession>
<organism evidence="1 2">
    <name type="scientific">Morus notabilis</name>
    <dbReference type="NCBI Taxonomy" id="981085"/>
    <lineage>
        <taxon>Eukaryota</taxon>
        <taxon>Viridiplantae</taxon>
        <taxon>Streptophyta</taxon>
        <taxon>Embryophyta</taxon>
        <taxon>Tracheophyta</taxon>
        <taxon>Spermatophyta</taxon>
        <taxon>Magnoliopsida</taxon>
        <taxon>eudicotyledons</taxon>
        <taxon>Gunneridae</taxon>
        <taxon>Pentapetalae</taxon>
        <taxon>rosids</taxon>
        <taxon>fabids</taxon>
        <taxon>Rosales</taxon>
        <taxon>Moraceae</taxon>
        <taxon>Moreae</taxon>
        <taxon>Morus</taxon>
    </lineage>
</organism>
<sequence>MLFTGGRQNVEAAKVQDINLRTLAIENHFRVQLPFFVFSNHTRAAIEKGLKQQKKKSPKKSGGK</sequence>
<reference evidence="2" key="1">
    <citation type="submission" date="2013-01" db="EMBL/GenBank/DDBJ databases">
        <title>Draft Genome Sequence of a Mulberry Tree, Morus notabilis C.K. Schneid.</title>
        <authorList>
            <person name="He N."/>
            <person name="Zhao S."/>
        </authorList>
    </citation>
    <scope>NUCLEOTIDE SEQUENCE</scope>
</reference>
<dbReference type="Proteomes" id="UP000030645">
    <property type="component" value="Unassembled WGS sequence"/>
</dbReference>
<name>W9R1X3_9ROSA</name>